<proteinExistence type="predicted"/>
<dbReference type="RefSeq" id="WP_146805946.1">
    <property type="nucleotide sequence ID" value="NZ_BJUA01000005.1"/>
</dbReference>
<dbReference type="OrthoDB" id="9946414at2"/>
<evidence type="ECO:0008006" key="4">
    <source>
        <dbReference type="Google" id="ProtNLM"/>
    </source>
</evidence>
<dbReference type="Proteomes" id="UP000321386">
    <property type="component" value="Unassembled WGS sequence"/>
</dbReference>
<accession>A0A510UY00</accession>
<organism evidence="2 3">
    <name type="scientific">Cellulomonas persica</name>
    <dbReference type="NCBI Taxonomy" id="76861"/>
    <lineage>
        <taxon>Bacteria</taxon>
        <taxon>Bacillati</taxon>
        <taxon>Actinomycetota</taxon>
        <taxon>Actinomycetes</taxon>
        <taxon>Micrococcales</taxon>
        <taxon>Cellulomonadaceae</taxon>
        <taxon>Cellulomonas</taxon>
    </lineage>
</organism>
<evidence type="ECO:0000256" key="1">
    <source>
        <dbReference type="SAM" id="MobiDB-lite"/>
    </source>
</evidence>
<sequence>MTYVDESGEQQRVEVAVDSAQCDTEDPRRLGTADETIVMLVGSAGDTTMRVHLGDDLSFLAQTTASATRTGLEVADVPGTIVRSGISGTQTRISSDATLSGKVVCPG</sequence>
<gene>
    <name evidence="2" type="ORF">CPE01_14280</name>
</gene>
<evidence type="ECO:0000313" key="2">
    <source>
        <dbReference type="EMBL" id="GEK17695.1"/>
    </source>
</evidence>
<comment type="caution">
    <text evidence="2">The sequence shown here is derived from an EMBL/GenBank/DDBJ whole genome shotgun (WGS) entry which is preliminary data.</text>
</comment>
<name>A0A510UY00_9CELL</name>
<dbReference type="AlphaFoldDB" id="A0A510UY00"/>
<feature type="region of interest" description="Disordered" evidence="1">
    <location>
        <begin position="1"/>
        <end position="27"/>
    </location>
</feature>
<keyword evidence="3" id="KW-1185">Reference proteome</keyword>
<protein>
    <recommendedName>
        <fullName evidence="4">Lipoprotein</fullName>
    </recommendedName>
</protein>
<dbReference type="EMBL" id="BJUA01000005">
    <property type="protein sequence ID" value="GEK17695.1"/>
    <property type="molecule type" value="Genomic_DNA"/>
</dbReference>
<reference evidence="2 3" key="1">
    <citation type="submission" date="2019-07" db="EMBL/GenBank/DDBJ databases">
        <title>Whole genome shotgun sequence of Cellulomonas persica NBRC 101101.</title>
        <authorList>
            <person name="Hosoyama A."/>
            <person name="Uohara A."/>
            <person name="Ohji S."/>
            <person name="Ichikawa N."/>
        </authorList>
    </citation>
    <scope>NUCLEOTIDE SEQUENCE [LARGE SCALE GENOMIC DNA]</scope>
    <source>
        <strain evidence="2 3">NBRC 101101</strain>
    </source>
</reference>
<evidence type="ECO:0000313" key="3">
    <source>
        <dbReference type="Proteomes" id="UP000321386"/>
    </source>
</evidence>